<dbReference type="GO" id="GO:0005886">
    <property type="term" value="C:plasma membrane"/>
    <property type="evidence" value="ECO:0007669"/>
    <property type="project" value="UniProtKB-SubCell"/>
</dbReference>
<comment type="caution">
    <text evidence="15">The sequence shown here is derived from an EMBL/GenBank/DDBJ whole genome shotgun (WGS) entry which is preliminary data.</text>
</comment>
<evidence type="ECO:0000313" key="16">
    <source>
        <dbReference type="EMBL" id="MBC2116693.1"/>
    </source>
</evidence>
<dbReference type="AlphaFoldDB" id="A0A099WAP9"/>
<dbReference type="PANTHER" id="PTHR30627">
    <property type="entry name" value="PEPTIDOGLYCAN D,D-TRANSPEPTIDASE"/>
    <property type="match status" value="1"/>
</dbReference>
<dbReference type="EMBL" id="JAARXI010000004">
    <property type="protein sequence ID" value="MBC2116693.1"/>
    <property type="molecule type" value="Genomic_DNA"/>
</dbReference>
<dbReference type="GeneID" id="58717045"/>
<dbReference type="GO" id="GO:0009252">
    <property type="term" value="P:peptidoglycan biosynthetic process"/>
    <property type="evidence" value="ECO:0007669"/>
    <property type="project" value="UniProtKB-KW"/>
</dbReference>
<feature type="domain" description="Penicillin-binding protein dimerisation" evidence="14">
    <location>
        <begin position="66"/>
        <end position="302"/>
    </location>
</feature>
<dbReference type="GO" id="GO:0071972">
    <property type="term" value="F:peptidoglycan L,D-transpeptidase activity"/>
    <property type="evidence" value="ECO:0007669"/>
    <property type="project" value="TreeGrafter"/>
</dbReference>
<reference evidence="15 17" key="1">
    <citation type="submission" date="2014-05" db="EMBL/GenBank/DDBJ databases">
        <title>Novel Listeriaceae from food processing environments.</title>
        <authorList>
            <person name="den Bakker H.C."/>
        </authorList>
    </citation>
    <scope>NUCLEOTIDE SEQUENCE [LARGE SCALE GENOMIC DNA]</scope>
    <source>
        <strain evidence="15 17">FSL A5-0281</strain>
    </source>
</reference>
<dbReference type="Gene3D" id="3.90.1310.10">
    <property type="entry name" value="Penicillin-binding protein 2a (Domain 2)"/>
    <property type="match status" value="1"/>
</dbReference>
<evidence type="ECO:0000256" key="5">
    <source>
        <dbReference type="ARBA" id="ARBA00022692"/>
    </source>
</evidence>
<dbReference type="GO" id="GO:0008658">
    <property type="term" value="F:penicillin binding"/>
    <property type="evidence" value="ECO:0007669"/>
    <property type="project" value="InterPro"/>
</dbReference>
<evidence type="ECO:0000256" key="11">
    <source>
        <dbReference type="SAM" id="MobiDB-lite"/>
    </source>
</evidence>
<evidence type="ECO:0000256" key="8">
    <source>
        <dbReference type="ARBA" id="ARBA00022989"/>
    </source>
</evidence>
<dbReference type="InterPro" id="IPR005311">
    <property type="entry name" value="PBP_dimer"/>
</dbReference>
<organism evidence="15 17">
    <name type="scientific">Listeria booriae</name>
    <dbReference type="NCBI Taxonomy" id="1552123"/>
    <lineage>
        <taxon>Bacteria</taxon>
        <taxon>Bacillati</taxon>
        <taxon>Bacillota</taxon>
        <taxon>Bacilli</taxon>
        <taxon>Bacillales</taxon>
        <taxon>Listeriaceae</taxon>
        <taxon>Listeria</taxon>
    </lineage>
</organism>
<name>A0A099WAP9_9LIST</name>
<accession>A0A099WAP9</accession>
<evidence type="ECO:0000256" key="10">
    <source>
        <dbReference type="ARBA" id="ARBA00023316"/>
    </source>
</evidence>
<dbReference type="InterPro" id="IPR050515">
    <property type="entry name" value="Beta-lactam/transpept"/>
</dbReference>
<dbReference type="GO" id="GO:0008360">
    <property type="term" value="P:regulation of cell shape"/>
    <property type="evidence" value="ECO:0007669"/>
    <property type="project" value="UniProtKB-KW"/>
</dbReference>
<dbReference type="STRING" id="1552123.EP57_06590"/>
<evidence type="ECO:0000256" key="2">
    <source>
        <dbReference type="ARBA" id="ARBA00004236"/>
    </source>
</evidence>
<evidence type="ECO:0000256" key="6">
    <source>
        <dbReference type="ARBA" id="ARBA00022960"/>
    </source>
</evidence>
<dbReference type="OrthoDB" id="9770103at2"/>
<dbReference type="Proteomes" id="UP000029844">
    <property type="component" value="Unassembled WGS sequence"/>
</dbReference>
<dbReference type="SUPFAM" id="SSF56519">
    <property type="entry name" value="Penicillin binding protein dimerisation domain"/>
    <property type="match status" value="1"/>
</dbReference>
<evidence type="ECO:0000313" key="15">
    <source>
        <dbReference type="EMBL" id="KGL41503.1"/>
    </source>
</evidence>
<dbReference type="InterPro" id="IPR012338">
    <property type="entry name" value="Beta-lactam/transpept-like"/>
</dbReference>
<dbReference type="EMBL" id="JNFA01000019">
    <property type="protein sequence ID" value="KGL41503.1"/>
    <property type="molecule type" value="Genomic_DNA"/>
</dbReference>
<keyword evidence="6" id="KW-0133">Cell shape</keyword>
<dbReference type="GO" id="GO:0071555">
    <property type="term" value="P:cell wall organization"/>
    <property type="evidence" value="ECO:0007669"/>
    <property type="project" value="UniProtKB-KW"/>
</dbReference>
<dbReference type="InterPro" id="IPR036138">
    <property type="entry name" value="PBP_dimer_sf"/>
</dbReference>
<keyword evidence="10" id="KW-0961">Cell wall biogenesis/degradation</keyword>
<evidence type="ECO:0000256" key="7">
    <source>
        <dbReference type="ARBA" id="ARBA00022984"/>
    </source>
</evidence>
<evidence type="ECO:0000313" key="18">
    <source>
        <dbReference type="Proteomes" id="UP000529446"/>
    </source>
</evidence>
<evidence type="ECO:0000256" key="4">
    <source>
        <dbReference type="ARBA" id="ARBA00022475"/>
    </source>
</evidence>
<dbReference type="SUPFAM" id="SSF56601">
    <property type="entry name" value="beta-lactamase/transpeptidase-like"/>
    <property type="match status" value="1"/>
</dbReference>
<evidence type="ECO:0000256" key="1">
    <source>
        <dbReference type="ARBA" id="ARBA00004167"/>
    </source>
</evidence>
<evidence type="ECO:0000259" key="14">
    <source>
        <dbReference type="Pfam" id="PF03717"/>
    </source>
</evidence>
<keyword evidence="9 12" id="KW-0472">Membrane</keyword>
<dbReference type="Gene3D" id="1.10.10.1230">
    <property type="entry name" value="Penicillin-binding protein, N-terminal non-catalytic domain, head sub-domain"/>
    <property type="match status" value="1"/>
</dbReference>
<keyword evidence="7" id="KW-0573">Peptidoglycan synthesis</keyword>
<feature type="domain" description="Penicillin-binding protein transpeptidase" evidence="13">
    <location>
        <begin position="349"/>
        <end position="672"/>
    </location>
</feature>
<dbReference type="Gene3D" id="3.40.710.10">
    <property type="entry name" value="DD-peptidase/beta-lactamase superfamily"/>
    <property type="match status" value="1"/>
</dbReference>
<keyword evidence="5 12" id="KW-0812">Transmembrane</keyword>
<keyword evidence="4" id="KW-1003">Cell membrane</keyword>
<dbReference type="eggNOG" id="COG0768">
    <property type="taxonomic scope" value="Bacteria"/>
</dbReference>
<evidence type="ECO:0000256" key="9">
    <source>
        <dbReference type="ARBA" id="ARBA00023136"/>
    </source>
</evidence>
<dbReference type="RefSeq" id="WP_036085310.1">
    <property type="nucleotide sequence ID" value="NZ_CBCSHQ010000014.1"/>
</dbReference>
<feature type="compositionally biased region" description="Low complexity" evidence="11">
    <location>
        <begin position="710"/>
        <end position="721"/>
    </location>
</feature>
<feature type="region of interest" description="Disordered" evidence="11">
    <location>
        <begin position="693"/>
        <end position="721"/>
    </location>
</feature>
<protein>
    <submittedName>
        <fullName evidence="15 16">Penicillin-binding protein</fullName>
    </submittedName>
</protein>
<keyword evidence="17" id="KW-1185">Reference proteome</keyword>
<comment type="subcellular location">
    <subcellularLocation>
        <location evidence="2">Cell membrane</location>
    </subcellularLocation>
    <subcellularLocation>
        <location evidence="1">Membrane</location>
        <topology evidence="1">Single-pass membrane protein</topology>
    </subcellularLocation>
</comment>
<reference evidence="16 18" key="2">
    <citation type="submission" date="2020-03" db="EMBL/GenBank/DDBJ databases">
        <title>Soil Listeria distribution.</title>
        <authorList>
            <person name="Liao J."/>
            <person name="Wiedmann M."/>
        </authorList>
    </citation>
    <scope>NUCLEOTIDE SEQUENCE [LARGE SCALE GENOMIC DNA]</scope>
    <source>
        <strain evidence="16 18">FSL L7-0360</strain>
    </source>
</reference>
<dbReference type="Pfam" id="PF03717">
    <property type="entry name" value="PBP_dimer"/>
    <property type="match status" value="1"/>
</dbReference>
<sequence length="721" mass="79703">MKNRFIKKPNKQKKKRQVIPLRLNILFFVIFILFSALILRLGVVQIVQGETYKRQLEETDDVSVTKNVPRGVIYDRNYNLLVGNSAVKSITYARSEKTPPSEMISVAKKLDKLITVTPDTKLTERDLQDYWILTHEKASLARLTKAEKNLDGAKAYKKQVENVTKADLDSLSDEDKRIATIYKKMTAGYALSQVAIKSKGVTDEEIAKVSENLESLPGVDTTTDWNRFYTYDETLRSILGSVSTEKQGIPSDKVDYYLAQGYSRNDRVGRSYLEAQYESVLAGQKSKSNSVLDSNGNIVETVEKYEGSKGKDLVLSIDVELQKRIEEIIKKNMQINKSNAGTDLFDRAFVVAMDPYSGQVLSLAGQKINDKGEYEDYSLGNFTTAYNMGSAVKGATVLSGIMDGAISEHQTFFDQPIKFKGTKAKSSWFNRAGEGGRTLDPVGALEISSNSYMYQVSMKMAGAKYVYDGPFRASAETFDKMRYYYNQFGLGVKTGIDLPGEQIGYKGDDKTVGKILDFAIGQYDSYTPLQLAQYGSAIANGGYRVEPTMLKEIRDPSTNGDNVGKVATEIEPKVLNRIGASSSAIKEVQDGFYAVTHGSSGTGASYFKDLGVEVAGKTGTAEAFYDGPKKDSAMTEVWNTTFVGYAPADKPEIAIAVVVPWEYRKYGGSDSKINLKISEQVFKAYYDLKEERAKAGKDNSKVEQPINNKAAAAAAQAKLND</sequence>
<dbReference type="Pfam" id="PF00905">
    <property type="entry name" value="Transpeptidase"/>
    <property type="match status" value="1"/>
</dbReference>
<comment type="similarity">
    <text evidence="3">Belongs to the transpeptidase family.</text>
</comment>
<gene>
    <name evidence="15" type="ORF">EP57_06590</name>
    <name evidence="16" type="ORF">HCB06_08740</name>
</gene>
<evidence type="ECO:0000259" key="13">
    <source>
        <dbReference type="Pfam" id="PF00905"/>
    </source>
</evidence>
<proteinExistence type="inferred from homology"/>
<evidence type="ECO:0000256" key="12">
    <source>
        <dbReference type="SAM" id="Phobius"/>
    </source>
</evidence>
<dbReference type="PANTHER" id="PTHR30627:SF2">
    <property type="entry name" value="PEPTIDOGLYCAN D,D-TRANSPEPTIDASE MRDA"/>
    <property type="match status" value="1"/>
</dbReference>
<dbReference type="Proteomes" id="UP000529446">
    <property type="component" value="Unassembled WGS sequence"/>
</dbReference>
<feature type="transmembrane region" description="Helical" evidence="12">
    <location>
        <begin position="21"/>
        <end position="43"/>
    </location>
</feature>
<keyword evidence="8 12" id="KW-1133">Transmembrane helix</keyword>
<evidence type="ECO:0000256" key="3">
    <source>
        <dbReference type="ARBA" id="ARBA00007171"/>
    </source>
</evidence>
<dbReference type="InterPro" id="IPR001460">
    <property type="entry name" value="PCN-bd_Tpept"/>
</dbReference>
<evidence type="ECO:0000313" key="17">
    <source>
        <dbReference type="Proteomes" id="UP000029844"/>
    </source>
</evidence>